<dbReference type="AlphaFoldDB" id="A0A8A4TIV0"/>
<sequence length="108" mass="12845">MTDSNQRDREVDWQNGGKSEHLRELEQKVGEGRKLLENVNGDERKRETLQHEAISHLEDYLAEAEVNLVEFRQVADEAWHEVVDGVRHLWERLHDAYDRIVHHHDSEE</sequence>
<dbReference type="Proteomes" id="UP000663929">
    <property type="component" value="Chromosome"/>
</dbReference>
<accession>A0A8A4TIV0</accession>
<feature type="region of interest" description="Disordered" evidence="1">
    <location>
        <begin position="1"/>
        <end position="39"/>
    </location>
</feature>
<dbReference type="KEGG" id="scor:J3U87_26140"/>
<keyword evidence="3" id="KW-1185">Reference proteome</keyword>
<dbReference type="EMBL" id="CP071793">
    <property type="protein sequence ID" value="QTD49082.1"/>
    <property type="molecule type" value="Genomic_DNA"/>
</dbReference>
<dbReference type="RefSeq" id="WP_237378726.1">
    <property type="nucleotide sequence ID" value="NZ_CP071793.1"/>
</dbReference>
<proteinExistence type="predicted"/>
<name>A0A8A4TIV0_SULCO</name>
<protein>
    <submittedName>
        <fullName evidence="2">Uncharacterized protein</fullName>
    </submittedName>
</protein>
<evidence type="ECO:0000313" key="3">
    <source>
        <dbReference type="Proteomes" id="UP000663929"/>
    </source>
</evidence>
<evidence type="ECO:0000256" key="1">
    <source>
        <dbReference type="SAM" id="MobiDB-lite"/>
    </source>
</evidence>
<organism evidence="2 3">
    <name type="scientific">Sulfidibacter corallicola</name>
    <dbReference type="NCBI Taxonomy" id="2818388"/>
    <lineage>
        <taxon>Bacteria</taxon>
        <taxon>Pseudomonadati</taxon>
        <taxon>Acidobacteriota</taxon>
        <taxon>Holophagae</taxon>
        <taxon>Acanthopleuribacterales</taxon>
        <taxon>Acanthopleuribacteraceae</taxon>
        <taxon>Sulfidibacter</taxon>
    </lineage>
</organism>
<reference evidence="2" key="1">
    <citation type="submission" date="2021-03" db="EMBL/GenBank/DDBJ databases">
        <title>Acanthopleuribacteraceae sp. M133.</title>
        <authorList>
            <person name="Wang G."/>
        </authorList>
    </citation>
    <scope>NUCLEOTIDE SEQUENCE</scope>
    <source>
        <strain evidence="2">M133</strain>
    </source>
</reference>
<evidence type="ECO:0000313" key="2">
    <source>
        <dbReference type="EMBL" id="QTD49082.1"/>
    </source>
</evidence>
<gene>
    <name evidence="2" type="ORF">J3U87_26140</name>
</gene>